<dbReference type="EMBL" id="FRAA01000002">
    <property type="protein sequence ID" value="SHJ95533.1"/>
    <property type="molecule type" value="Genomic_DNA"/>
</dbReference>
<name>A0A1M6NIP9_REIAG</name>
<evidence type="ECO:0000313" key="1">
    <source>
        <dbReference type="EMBL" id="SHJ95533.1"/>
    </source>
</evidence>
<keyword evidence="2" id="KW-1185">Reference proteome</keyword>
<sequence length="82" mass="9537">MENDQSFEAYLISKKIDSSKFKLEEKSLYDALQSDFDQMNANSFTQQKLFLINPLRRKYLLDTTAALSVAKPKTVFKPKIQK</sequence>
<dbReference type="STRING" id="156994.SAMN04488028_102271"/>
<dbReference type="RefSeq" id="WP_073121149.1">
    <property type="nucleotide sequence ID" value="NZ_FRAA01000002.1"/>
</dbReference>
<evidence type="ECO:0000313" key="2">
    <source>
        <dbReference type="Proteomes" id="UP000184474"/>
    </source>
</evidence>
<organism evidence="1 2">
    <name type="scientific">Reichenbachiella agariperforans</name>
    <dbReference type="NCBI Taxonomy" id="156994"/>
    <lineage>
        <taxon>Bacteria</taxon>
        <taxon>Pseudomonadati</taxon>
        <taxon>Bacteroidota</taxon>
        <taxon>Cytophagia</taxon>
        <taxon>Cytophagales</taxon>
        <taxon>Reichenbachiellaceae</taxon>
        <taxon>Reichenbachiella</taxon>
    </lineage>
</organism>
<dbReference type="AlphaFoldDB" id="A0A1M6NIP9"/>
<protein>
    <submittedName>
        <fullName evidence="1">Uncharacterized protein</fullName>
    </submittedName>
</protein>
<gene>
    <name evidence="1" type="ORF">SAMN04488028_102271</name>
</gene>
<reference evidence="2" key="1">
    <citation type="submission" date="2016-11" db="EMBL/GenBank/DDBJ databases">
        <authorList>
            <person name="Varghese N."/>
            <person name="Submissions S."/>
        </authorList>
    </citation>
    <scope>NUCLEOTIDE SEQUENCE [LARGE SCALE GENOMIC DNA]</scope>
    <source>
        <strain evidence="2">DSM 26134</strain>
    </source>
</reference>
<dbReference type="Proteomes" id="UP000184474">
    <property type="component" value="Unassembled WGS sequence"/>
</dbReference>
<accession>A0A1M6NIP9</accession>
<proteinExistence type="predicted"/>